<evidence type="ECO:0000313" key="1">
    <source>
        <dbReference type="EMBL" id="KAJ8679229.1"/>
    </source>
</evidence>
<name>A0ACC2P7G3_9HYME</name>
<gene>
    <name evidence="1" type="ORF">QAD02_015016</name>
</gene>
<accession>A0ACC2P7G3</accession>
<comment type="caution">
    <text evidence="1">The sequence shown here is derived from an EMBL/GenBank/DDBJ whole genome shotgun (WGS) entry which is preliminary data.</text>
</comment>
<evidence type="ECO:0000313" key="2">
    <source>
        <dbReference type="Proteomes" id="UP001239111"/>
    </source>
</evidence>
<dbReference type="Proteomes" id="UP001239111">
    <property type="component" value="Chromosome 2"/>
</dbReference>
<organism evidence="1 2">
    <name type="scientific">Eretmocerus hayati</name>
    <dbReference type="NCBI Taxonomy" id="131215"/>
    <lineage>
        <taxon>Eukaryota</taxon>
        <taxon>Metazoa</taxon>
        <taxon>Ecdysozoa</taxon>
        <taxon>Arthropoda</taxon>
        <taxon>Hexapoda</taxon>
        <taxon>Insecta</taxon>
        <taxon>Pterygota</taxon>
        <taxon>Neoptera</taxon>
        <taxon>Endopterygota</taxon>
        <taxon>Hymenoptera</taxon>
        <taxon>Apocrita</taxon>
        <taxon>Proctotrupomorpha</taxon>
        <taxon>Chalcidoidea</taxon>
        <taxon>Aphelinidae</taxon>
        <taxon>Aphelininae</taxon>
        <taxon>Eretmocerus</taxon>
    </lineage>
</organism>
<dbReference type="EMBL" id="CM056742">
    <property type="protein sequence ID" value="KAJ8679229.1"/>
    <property type="molecule type" value="Genomic_DNA"/>
</dbReference>
<keyword evidence="2" id="KW-1185">Reference proteome</keyword>
<protein>
    <submittedName>
        <fullName evidence="1">Uncharacterized protein</fullName>
    </submittedName>
</protein>
<proteinExistence type="predicted"/>
<reference evidence="1" key="1">
    <citation type="submission" date="2023-04" db="EMBL/GenBank/DDBJ databases">
        <title>A chromosome-level genome assembly of the parasitoid wasp Eretmocerus hayati.</title>
        <authorList>
            <person name="Zhong Y."/>
            <person name="Liu S."/>
            <person name="Liu Y."/>
        </authorList>
    </citation>
    <scope>NUCLEOTIDE SEQUENCE</scope>
    <source>
        <strain evidence="1">ZJU_SS_LIU_2023</strain>
    </source>
</reference>
<sequence length="283" mass="33315">MVFDEKDEFIISQYEDKPFMWDGETKSTPMQRSKFESKLCHDLNRNHWITGQEIWTVTKKIDTDFYEILSSDDDILKDFEEISKSVESDWEMKYEGASAVKTENVLIEDLTWLIDEENTTYKPITGFDTYYLEETPFENHQVTQRDDLDRNRVSESVDDFGIETHRSHTGEATMVKPMDNQKAHEDDLNLKRKVEEVDNLELKIHQPNSKKPRMDEASIADQSVNEVYTQLIEEMKTVEDLENRKARCRILCAQLRSLSLISQNLVLQQMIDVLMQRKRSSKV</sequence>